<comment type="caution">
    <text evidence="2">The sequence shown here is derived from an EMBL/GenBank/DDBJ whole genome shotgun (WGS) entry which is preliminary data.</text>
</comment>
<accession>A0A921ZVA0</accession>
<dbReference type="SMART" id="SM00696">
    <property type="entry name" value="DM9"/>
    <property type="match status" value="2"/>
</dbReference>
<feature type="region of interest" description="Disordered" evidence="1">
    <location>
        <begin position="1"/>
        <end position="28"/>
    </location>
</feature>
<dbReference type="OrthoDB" id="2142040at2759"/>
<keyword evidence="3" id="KW-1185">Reference proteome</keyword>
<dbReference type="Pfam" id="PF11901">
    <property type="entry name" value="DM9"/>
    <property type="match status" value="1"/>
</dbReference>
<organism evidence="2 3">
    <name type="scientific">Manduca sexta</name>
    <name type="common">Tobacco hawkmoth</name>
    <name type="synonym">Tobacco hornworm</name>
    <dbReference type="NCBI Taxonomy" id="7130"/>
    <lineage>
        <taxon>Eukaryota</taxon>
        <taxon>Metazoa</taxon>
        <taxon>Ecdysozoa</taxon>
        <taxon>Arthropoda</taxon>
        <taxon>Hexapoda</taxon>
        <taxon>Insecta</taxon>
        <taxon>Pterygota</taxon>
        <taxon>Neoptera</taxon>
        <taxon>Endopterygota</taxon>
        <taxon>Lepidoptera</taxon>
        <taxon>Glossata</taxon>
        <taxon>Ditrysia</taxon>
        <taxon>Bombycoidea</taxon>
        <taxon>Sphingidae</taxon>
        <taxon>Sphinginae</taxon>
        <taxon>Sphingini</taxon>
        <taxon>Manduca</taxon>
    </lineage>
</organism>
<name>A0A921ZVA0_MANSE</name>
<evidence type="ECO:0000313" key="2">
    <source>
        <dbReference type="EMBL" id="KAG6464772.1"/>
    </source>
</evidence>
<dbReference type="EMBL" id="JH669250">
    <property type="protein sequence ID" value="KAG6464772.1"/>
    <property type="molecule type" value="Genomic_DNA"/>
</dbReference>
<proteinExistence type="predicted"/>
<dbReference type="Proteomes" id="UP000791440">
    <property type="component" value="Unassembled WGS sequence"/>
</dbReference>
<dbReference type="PANTHER" id="PTHR31649">
    <property type="entry name" value="AGAP009604-PA"/>
    <property type="match status" value="1"/>
</dbReference>
<dbReference type="InterPro" id="IPR006616">
    <property type="entry name" value="DM9_repeat"/>
</dbReference>
<reference evidence="2" key="1">
    <citation type="journal article" date="2016" name="Insect Biochem. Mol. Biol.">
        <title>Multifaceted biological insights from a draft genome sequence of the tobacco hornworm moth, Manduca sexta.</title>
        <authorList>
            <person name="Kanost M.R."/>
            <person name="Arrese E.L."/>
            <person name="Cao X."/>
            <person name="Chen Y.R."/>
            <person name="Chellapilla S."/>
            <person name="Goldsmith M.R."/>
            <person name="Grosse-Wilde E."/>
            <person name="Heckel D.G."/>
            <person name="Herndon N."/>
            <person name="Jiang H."/>
            <person name="Papanicolaou A."/>
            <person name="Qu J."/>
            <person name="Soulages J.L."/>
            <person name="Vogel H."/>
            <person name="Walters J."/>
            <person name="Waterhouse R.M."/>
            <person name="Ahn S.J."/>
            <person name="Almeida F.C."/>
            <person name="An C."/>
            <person name="Aqrawi P."/>
            <person name="Bretschneider A."/>
            <person name="Bryant W.B."/>
            <person name="Bucks S."/>
            <person name="Chao H."/>
            <person name="Chevignon G."/>
            <person name="Christen J.M."/>
            <person name="Clarke D.F."/>
            <person name="Dittmer N.T."/>
            <person name="Ferguson L.C.F."/>
            <person name="Garavelou S."/>
            <person name="Gordon K.H.J."/>
            <person name="Gunaratna R.T."/>
            <person name="Han Y."/>
            <person name="Hauser F."/>
            <person name="He Y."/>
            <person name="Heidel-Fischer H."/>
            <person name="Hirsh A."/>
            <person name="Hu Y."/>
            <person name="Jiang H."/>
            <person name="Kalra D."/>
            <person name="Klinner C."/>
            <person name="Konig C."/>
            <person name="Kovar C."/>
            <person name="Kroll A.R."/>
            <person name="Kuwar S.S."/>
            <person name="Lee S.L."/>
            <person name="Lehman R."/>
            <person name="Li K."/>
            <person name="Li Z."/>
            <person name="Liang H."/>
            <person name="Lovelace S."/>
            <person name="Lu Z."/>
            <person name="Mansfield J.H."/>
            <person name="McCulloch K.J."/>
            <person name="Mathew T."/>
            <person name="Morton B."/>
            <person name="Muzny D.M."/>
            <person name="Neunemann D."/>
            <person name="Ongeri F."/>
            <person name="Pauchet Y."/>
            <person name="Pu L.L."/>
            <person name="Pyrousis I."/>
            <person name="Rao X.J."/>
            <person name="Redding A."/>
            <person name="Roesel C."/>
            <person name="Sanchez-Gracia A."/>
            <person name="Schaack S."/>
            <person name="Shukla A."/>
            <person name="Tetreau G."/>
            <person name="Wang Y."/>
            <person name="Xiong G.H."/>
            <person name="Traut W."/>
            <person name="Walsh T.K."/>
            <person name="Worley K.C."/>
            <person name="Wu D."/>
            <person name="Wu W."/>
            <person name="Wu Y.Q."/>
            <person name="Zhang X."/>
            <person name="Zou Z."/>
            <person name="Zucker H."/>
            <person name="Briscoe A.D."/>
            <person name="Burmester T."/>
            <person name="Clem R.J."/>
            <person name="Feyereisen R."/>
            <person name="Grimmelikhuijzen C.J.P."/>
            <person name="Hamodrakas S.J."/>
            <person name="Hansson B.S."/>
            <person name="Huguet E."/>
            <person name="Jermiin L.S."/>
            <person name="Lan Q."/>
            <person name="Lehman H.K."/>
            <person name="Lorenzen M."/>
            <person name="Merzendorfer H."/>
            <person name="Michalopoulos I."/>
            <person name="Morton D.B."/>
            <person name="Muthukrishnan S."/>
            <person name="Oakeshott J.G."/>
            <person name="Palmer W."/>
            <person name="Park Y."/>
            <person name="Passarelli A.L."/>
            <person name="Rozas J."/>
            <person name="Schwartz L.M."/>
            <person name="Smith W."/>
            <person name="Southgate A."/>
            <person name="Vilcinskas A."/>
            <person name="Vogt R."/>
            <person name="Wang P."/>
            <person name="Werren J."/>
            <person name="Yu X.Q."/>
            <person name="Zhou J.J."/>
            <person name="Brown S.J."/>
            <person name="Scherer S.E."/>
            <person name="Richards S."/>
            <person name="Blissard G.W."/>
        </authorList>
    </citation>
    <scope>NUCLEOTIDE SEQUENCE</scope>
</reference>
<evidence type="ECO:0000313" key="3">
    <source>
        <dbReference type="Proteomes" id="UP000791440"/>
    </source>
</evidence>
<reference evidence="2" key="2">
    <citation type="submission" date="2020-12" db="EMBL/GenBank/DDBJ databases">
        <authorList>
            <person name="Kanost M."/>
        </authorList>
    </citation>
    <scope>NUCLEOTIDE SEQUENCE</scope>
</reference>
<dbReference type="AlphaFoldDB" id="A0A921ZVA0"/>
<gene>
    <name evidence="2" type="ORF">O3G_MSEX014719</name>
</gene>
<evidence type="ECO:0000256" key="1">
    <source>
        <dbReference type="SAM" id="MobiDB-lite"/>
    </source>
</evidence>
<protein>
    <submittedName>
        <fullName evidence="2">Uncharacterized protein</fullName>
    </submittedName>
</protein>
<dbReference type="PANTHER" id="PTHR31649:SF1">
    <property type="entry name" value="FARNESOIC ACID O-METHYL TRANSFERASE DOMAIN-CONTAINING PROTEIN"/>
    <property type="match status" value="1"/>
</dbReference>
<sequence>MASFNYGNNPYPGQPGQIPTYRPDVAPTPTQLSYPNLHPQNCPQYPQPGFVYGYPPNMAYPCATAPAPSAAQGMPIYPSVHHGSFTAGTPTVQALHEPIIEWIPTTPRNAEYLSNRAVVAGYEGHDGSPLWIIRAPFKGDLLPGKLAVKHHAAYVAWGGNENAVQQIEVCCARPEKIRWVESRDGNVPPQAIAGGKTASGETLYIGRAREQGSLTPGKIHPSHKVMYMSFGGQEIPHKIYEVLCAV</sequence>